<dbReference type="SUPFAM" id="SSF47413">
    <property type="entry name" value="lambda repressor-like DNA-binding domains"/>
    <property type="match status" value="1"/>
</dbReference>
<dbReference type="PANTHER" id="PTHR46797:SF2">
    <property type="entry name" value="TRANSCRIPTIONAL REGULATOR"/>
    <property type="match status" value="1"/>
</dbReference>
<keyword evidence="1" id="KW-0238">DNA-binding</keyword>
<comment type="caution">
    <text evidence="3">The sequence shown here is derived from an EMBL/GenBank/DDBJ whole genome shotgun (WGS) entry which is preliminary data.</text>
</comment>
<gene>
    <name evidence="3" type="ORF">I0Q91_10375</name>
</gene>
<dbReference type="PANTHER" id="PTHR46797">
    <property type="entry name" value="HTH-TYPE TRANSCRIPTIONAL REGULATOR"/>
    <property type="match status" value="1"/>
</dbReference>
<dbReference type="SMART" id="SM00530">
    <property type="entry name" value="HTH_XRE"/>
    <property type="match status" value="1"/>
</dbReference>
<sequence>MGDENIGLTIKDIRKSRGYSLAKLSDLTGLSVGYLSNVERNKNSPTVSSLRKIVDALDITVPDLFNNDCSKRKHLKKSERKEIIRSKKEGIKYELLTTDICKEMEPLLLTVKPGASSGEEQHQHEGEEFGFIIQGELTYYVGDDKYHLQAGDSIYHKASDFHSYKNEGNITSISLWVVTPPSF</sequence>
<dbReference type="EMBL" id="JADPIE010000006">
    <property type="protein sequence ID" value="MBF8437488.1"/>
    <property type="molecule type" value="Genomic_DNA"/>
</dbReference>
<dbReference type="Pfam" id="PF01381">
    <property type="entry name" value="HTH_3"/>
    <property type="match status" value="1"/>
</dbReference>
<name>A0A931F9E4_9FIRM</name>
<dbReference type="InterPro" id="IPR011051">
    <property type="entry name" value="RmlC_Cupin_sf"/>
</dbReference>
<dbReference type="CDD" id="cd02209">
    <property type="entry name" value="cupin_XRE_C"/>
    <property type="match status" value="1"/>
</dbReference>
<dbReference type="InterPro" id="IPR050807">
    <property type="entry name" value="TransReg_Diox_bact_type"/>
</dbReference>
<dbReference type="Gene3D" id="1.10.260.40">
    <property type="entry name" value="lambda repressor-like DNA-binding domains"/>
    <property type="match status" value="1"/>
</dbReference>
<dbReference type="AlphaFoldDB" id="A0A931F9E4"/>
<dbReference type="GO" id="GO:0005829">
    <property type="term" value="C:cytosol"/>
    <property type="evidence" value="ECO:0007669"/>
    <property type="project" value="TreeGrafter"/>
</dbReference>
<dbReference type="GO" id="GO:0003700">
    <property type="term" value="F:DNA-binding transcription factor activity"/>
    <property type="evidence" value="ECO:0007669"/>
    <property type="project" value="TreeGrafter"/>
</dbReference>
<proteinExistence type="predicted"/>
<dbReference type="Proteomes" id="UP000621436">
    <property type="component" value="Unassembled WGS sequence"/>
</dbReference>
<keyword evidence="4" id="KW-1185">Reference proteome</keyword>
<evidence type="ECO:0000256" key="1">
    <source>
        <dbReference type="ARBA" id="ARBA00023125"/>
    </source>
</evidence>
<dbReference type="InterPro" id="IPR001387">
    <property type="entry name" value="Cro/C1-type_HTH"/>
</dbReference>
<reference evidence="3" key="1">
    <citation type="submission" date="2020-11" db="EMBL/GenBank/DDBJ databases">
        <title>Halonatronomonas betainensis gen. nov., sp. nov. a novel haloalkaliphilic representative of the family Halanaerobiacae capable of betaine degradation.</title>
        <authorList>
            <person name="Boltyanskaya Y."/>
            <person name="Kevbrin V."/>
            <person name="Detkova E."/>
            <person name="Grouzdev D.S."/>
            <person name="Koziaeva V."/>
            <person name="Zhilina T."/>
        </authorList>
    </citation>
    <scope>NUCLEOTIDE SEQUENCE</scope>
    <source>
        <strain evidence="3">Z-7014</strain>
    </source>
</reference>
<protein>
    <submittedName>
        <fullName evidence="3">Helix-turn-helix transcriptional regulator</fullName>
    </submittedName>
</protein>
<evidence type="ECO:0000313" key="4">
    <source>
        <dbReference type="Proteomes" id="UP000621436"/>
    </source>
</evidence>
<dbReference type="Gene3D" id="2.60.120.10">
    <property type="entry name" value="Jelly Rolls"/>
    <property type="match status" value="1"/>
</dbReference>
<dbReference type="InterPro" id="IPR013096">
    <property type="entry name" value="Cupin_2"/>
</dbReference>
<accession>A0A931F9E4</accession>
<dbReference type="InterPro" id="IPR010982">
    <property type="entry name" value="Lambda_DNA-bd_dom_sf"/>
</dbReference>
<dbReference type="CDD" id="cd00093">
    <property type="entry name" value="HTH_XRE"/>
    <property type="match status" value="1"/>
</dbReference>
<feature type="domain" description="HTH cro/C1-type" evidence="2">
    <location>
        <begin position="10"/>
        <end position="64"/>
    </location>
</feature>
<dbReference type="SUPFAM" id="SSF51182">
    <property type="entry name" value="RmlC-like cupins"/>
    <property type="match status" value="1"/>
</dbReference>
<evidence type="ECO:0000313" key="3">
    <source>
        <dbReference type="EMBL" id="MBF8437488.1"/>
    </source>
</evidence>
<dbReference type="GO" id="GO:0003677">
    <property type="term" value="F:DNA binding"/>
    <property type="evidence" value="ECO:0007669"/>
    <property type="project" value="UniProtKB-KW"/>
</dbReference>
<dbReference type="Pfam" id="PF07883">
    <property type="entry name" value="Cupin_2"/>
    <property type="match status" value="1"/>
</dbReference>
<organism evidence="3 4">
    <name type="scientific">Halonatronomonas betaini</name>
    <dbReference type="NCBI Taxonomy" id="2778430"/>
    <lineage>
        <taxon>Bacteria</taxon>
        <taxon>Bacillati</taxon>
        <taxon>Bacillota</taxon>
        <taxon>Clostridia</taxon>
        <taxon>Halanaerobiales</taxon>
        <taxon>Halarsenatibacteraceae</taxon>
        <taxon>Halonatronomonas</taxon>
    </lineage>
</organism>
<evidence type="ECO:0000259" key="2">
    <source>
        <dbReference type="PROSITE" id="PS50943"/>
    </source>
</evidence>
<dbReference type="InterPro" id="IPR014710">
    <property type="entry name" value="RmlC-like_jellyroll"/>
</dbReference>
<dbReference type="PROSITE" id="PS50943">
    <property type="entry name" value="HTH_CROC1"/>
    <property type="match status" value="1"/>
</dbReference>